<dbReference type="AlphaFoldDB" id="A0AAJ0GWH3"/>
<evidence type="ECO:0000313" key="5">
    <source>
        <dbReference type="Proteomes" id="UP001273166"/>
    </source>
</evidence>
<feature type="compositionally biased region" description="Acidic residues" evidence="2">
    <location>
        <begin position="78"/>
        <end position="89"/>
    </location>
</feature>
<dbReference type="PANTHER" id="PTHR47336">
    <property type="entry name" value="TRANSCRIPTION FACTOR HMS1-RELATED"/>
    <property type="match status" value="1"/>
</dbReference>
<dbReference type="Proteomes" id="UP001273166">
    <property type="component" value="Unassembled WGS sequence"/>
</dbReference>
<dbReference type="GeneID" id="87885725"/>
<dbReference type="InterPro" id="IPR052099">
    <property type="entry name" value="Regulatory_TF_Diverse"/>
</dbReference>
<keyword evidence="5" id="KW-1185">Reference proteome</keyword>
<feature type="coiled-coil region" evidence="1">
    <location>
        <begin position="265"/>
        <end position="292"/>
    </location>
</feature>
<protein>
    <recommendedName>
        <fullName evidence="3">BHLH domain-containing protein</fullName>
    </recommendedName>
</protein>
<dbReference type="InterPro" id="IPR036638">
    <property type="entry name" value="HLH_DNA-bd_sf"/>
</dbReference>
<dbReference type="Pfam" id="PF00010">
    <property type="entry name" value="HLH"/>
    <property type="match status" value="1"/>
</dbReference>
<dbReference type="PANTHER" id="PTHR47336:SF4">
    <property type="entry name" value="BHLH TRANSCRIPTION FACTOR (EUROFUNG)"/>
    <property type="match status" value="1"/>
</dbReference>
<gene>
    <name evidence="4" type="ORF">B0T15DRAFT_492915</name>
</gene>
<dbReference type="RefSeq" id="XP_062723218.1">
    <property type="nucleotide sequence ID" value="XM_062866896.1"/>
</dbReference>
<evidence type="ECO:0000259" key="3">
    <source>
        <dbReference type="SMART" id="SM00353"/>
    </source>
</evidence>
<dbReference type="SMART" id="SM00353">
    <property type="entry name" value="HLH"/>
    <property type="match status" value="1"/>
</dbReference>
<dbReference type="GO" id="GO:0046983">
    <property type="term" value="F:protein dimerization activity"/>
    <property type="evidence" value="ECO:0007669"/>
    <property type="project" value="InterPro"/>
</dbReference>
<feature type="compositionally biased region" description="Pro residues" evidence="2">
    <location>
        <begin position="180"/>
        <end position="191"/>
    </location>
</feature>
<dbReference type="EMBL" id="JAUDZG010000003">
    <property type="protein sequence ID" value="KAK3307438.1"/>
    <property type="molecule type" value="Genomic_DNA"/>
</dbReference>
<name>A0AAJ0GWH3_9PEZI</name>
<sequence length="311" mass="33606">MDICNRDASDQESQTPSPNKAGSKKRPHGPEGEDNGEAPKQRRRRLPSSKREWQEGQSSSSPNPVATNPSSTKPDYISDPDDNETESADDASPPTARPRMKKTRRPPGKGQHNLVEQKYRQKLNSHFKRLLEVLPAANSTGESGKLRKPPPSVPSPPLHLPPFLSPPSGGREVPSRKPLPSVPPPPQPLLPPGGSGAPNSSQVRIPLPPLTLTSHEPVVVSARGPLPEGAAGKTRSSSSGSGSEHDAAGTGGGFGERRVSKGEVLERARLYIQALEQRHRRLVAEKMELELLWEQNYKCKETGSAGRQVPN</sequence>
<organism evidence="4 5">
    <name type="scientific">Chaetomium strumarium</name>
    <dbReference type="NCBI Taxonomy" id="1170767"/>
    <lineage>
        <taxon>Eukaryota</taxon>
        <taxon>Fungi</taxon>
        <taxon>Dikarya</taxon>
        <taxon>Ascomycota</taxon>
        <taxon>Pezizomycotina</taxon>
        <taxon>Sordariomycetes</taxon>
        <taxon>Sordariomycetidae</taxon>
        <taxon>Sordariales</taxon>
        <taxon>Chaetomiaceae</taxon>
        <taxon>Chaetomium</taxon>
    </lineage>
</organism>
<feature type="compositionally biased region" description="Basic residues" evidence="2">
    <location>
        <begin position="98"/>
        <end position="107"/>
    </location>
</feature>
<evidence type="ECO:0000313" key="4">
    <source>
        <dbReference type="EMBL" id="KAK3307438.1"/>
    </source>
</evidence>
<feature type="compositionally biased region" description="Polar residues" evidence="2">
    <location>
        <begin position="55"/>
        <end position="73"/>
    </location>
</feature>
<proteinExistence type="predicted"/>
<feature type="domain" description="BHLH" evidence="3">
    <location>
        <begin position="113"/>
        <end position="281"/>
    </location>
</feature>
<evidence type="ECO:0000256" key="2">
    <source>
        <dbReference type="SAM" id="MobiDB-lite"/>
    </source>
</evidence>
<evidence type="ECO:0000256" key="1">
    <source>
        <dbReference type="SAM" id="Coils"/>
    </source>
</evidence>
<accession>A0AAJ0GWH3</accession>
<feature type="compositionally biased region" description="Pro residues" evidence="2">
    <location>
        <begin position="149"/>
        <end position="165"/>
    </location>
</feature>
<keyword evidence="1" id="KW-0175">Coiled coil</keyword>
<feature type="region of interest" description="Disordered" evidence="2">
    <location>
        <begin position="1"/>
        <end position="260"/>
    </location>
</feature>
<dbReference type="SUPFAM" id="SSF47459">
    <property type="entry name" value="HLH, helix-loop-helix DNA-binding domain"/>
    <property type="match status" value="1"/>
</dbReference>
<reference evidence="4" key="1">
    <citation type="journal article" date="2023" name="Mol. Phylogenet. Evol.">
        <title>Genome-scale phylogeny and comparative genomics of the fungal order Sordariales.</title>
        <authorList>
            <person name="Hensen N."/>
            <person name="Bonometti L."/>
            <person name="Westerberg I."/>
            <person name="Brannstrom I.O."/>
            <person name="Guillou S."/>
            <person name="Cros-Aarteil S."/>
            <person name="Calhoun S."/>
            <person name="Haridas S."/>
            <person name="Kuo A."/>
            <person name="Mondo S."/>
            <person name="Pangilinan J."/>
            <person name="Riley R."/>
            <person name="LaButti K."/>
            <person name="Andreopoulos B."/>
            <person name="Lipzen A."/>
            <person name="Chen C."/>
            <person name="Yan M."/>
            <person name="Daum C."/>
            <person name="Ng V."/>
            <person name="Clum A."/>
            <person name="Steindorff A."/>
            <person name="Ohm R.A."/>
            <person name="Martin F."/>
            <person name="Silar P."/>
            <person name="Natvig D.O."/>
            <person name="Lalanne C."/>
            <person name="Gautier V."/>
            <person name="Ament-Velasquez S.L."/>
            <person name="Kruys A."/>
            <person name="Hutchinson M.I."/>
            <person name="Powell A.J."/>
            <person name="Barry K."/>
            <person name="Miller A.N."/>
            <person name="Grigoriev I.V."/>
            <person name="Debuchy R."/>
            <person name="Gladieux P."/>
            <person name="Hiltunen Thoren M."/>
            <person name="Johannesson H."/>
        </authorList>
    </citation>
    <scope>NUCLEOTIDE SEQUENCE</scope>
    <source>
        <strain evidence="4">CBS 333.67</strain>
    </source>
</reference>
<feature type="compositionally biased region" description="Polar residues" evidence="2">
    <location>
        <begin position="11"/>
        <end position="20"/>
    </location>
</feature>
<dbReference type="Gene3D" id="4.10.280.10">
    <property type="entry name" value="Helix-loop-helix DNA-binding domain"/>
    <property type="match status" value="1"/>
</dbReference>
<comment type="caution">
    <text evidence="4">The sequence shown here is derived from an EMBL/GenBank/DDBJ whole genome shotgun (WGS) entry which is preliminary data.</text>
</comment>
<dbReference type="InterPro" id="IPR011598">
    <property type="entry name" value="bHLH_dom"/>
</dbReference>
<reference evidence="4" key="2">
    <citation type="submission" date="2023-06" db="EMBL/GenBank/DDBJ databases">
        <authorList>
            <consortium name="Lawrence Berkeley National Laboratory"/>
            <person name="Mondo S.J."/>
            <person name="Hensen N."/>
            <person name="Bonometti L."/>
            <person name="Westerberg I."/>
            <person name="Brannstrom I.O."/>
            <person name="Guillou S."/>
            <person name="Cros-Aarteil S."/>
            <person name="Calhoun S."/>
            <person name="Haridas S."/>
            <person name="Kuo A."/>
            <person name="Pangilinan J."/>
            <person name="Riley R."/>
            <person name="Labutti K."/>
            <person name="Andreopoulos B."/>
            <person name="Lipzen A."/>
            <person name="Chen C."/>
            <person name="Yanf M."/>
            <person name="Daum C."/>
            <person name="Ng V."/>
            <person name="Clum A."/>
            <person name="Steindorff A."/>
            <person name="Ohm R."/>
            <person name="Martin F."/>
            <person name="Silar P."/>
            <person name="Natvig D."/>
            <person name="Lalanne C."/>
            <person name="Gautier V."/>
            <person name="Ament-Velasquez S.L."/>
            <person name="Kruys A."/>
            <person name="Hutchinson M.I."/>
            <person name="Powell A.J."/>
            <person name="Barry K."/>
            <person name="Miller A.N."/>
            <person name="Grigoriev I.V."/>
            <person name="Debuchy R."/>
            <person name="Gladieux P."/>
            <person name="Thoren M.H."/>
            <person name="Johannesson H."/>
        </authorList>
    </citation>
    <scope>NUCLEOTIDE SEQUENCE</scope>
    <source>
        <strain evidence="4">CBS 333.67</strain>
    </source>
</reference>